<feature type="binding site" evidence="8">
    <location>
        <position position="313"/>
    </location>
    <ligand>
        <name>Zn(2+)</name>
        <dbReference type="ChEBI" id="CHEBI:29105"/>
        <note>catalytic</note>
    </ligand>
</feature>
<dbReference type="Gene3D" id="3.30.2010.10">
    <property type="entry name" value="Metalloproteases ('zincins'), catalytic domain"/>
    <property type="match status" value="1"/>
</dbReference>
<keyword evidence="13" id="KW-1185">Reference proteome</keyword>
<dbReference type="AlphaFoldDB" id="A0AAV5WIL5"/>
<evidence type="ECO:0000256" key="8">
    <source>
        <dbReference type="PIRSR" id="PIRSR627057-2"/>
    </source>
</evidence>
<feature type="transmembrane region" description="Helical" evidence="9">
    <location>
        <begin position="364"/>
        <end position="384"/>
    </location>
</feature>
<evidence type="ECO:0000313" key="13">
    <source>
        <dbReference type="Proteomes" id="UP001432322"/>
    </source>
</evidence>
<feature type="domain" description="Peptidase M48" evidence="10">
    <location>
        <begin position="214"/>
        <end position="449"/>
    </location>
</feature>
<protein>
    <recommendedName>
        <fullName evidence="9">CAAX prenyl protease</fullName>
        <ecNumber evidence="9">3.4.24.84</ecNumber>
    </recommendedName>
</protein>
<feature type="transmembrane region" description="Helical" evidence="9">
    <location>
        <begin position="327"/>
        <end position="344"/>
    </location>
</feature>
<evidence type="ECO:0000256" key="3">
    <source>
        <dbReference type="ARBA" id="ARBA00022801"/>
    </source>
</evidence>
<keyword evidence="9" id="KW-1133">Transmembrane helix</keyword>
<comment type="caution">
    <text evidence="12">The sequence shown here is derived from an EMBL/GenBank/DDBJ whole genome shotgun (WGS) entry which is preliminary data.</text>
</comment>
<dbReference type="EMBL" id="BTSY01000005">
    <property type="protein sequence ID" value="GMT30756.1"/>
    <property type="molecule type" value="Genomic_DNA"/>
</dbReference>
<feature type="transmembrane region" description="Helical" evidence="9">
    <location>
        <begin position="68"/>
        <end position="88"/>
    </location>
</feature>
<evidence type="ECO:0000256" key="1">
    <source>
        <dbReference type="ARBA" id="ARBA00022670"/>
    </source>
</evidence>
<proteinExistence type="inferred from homology"/>
<keyword evidence="5 9" id="KW-0482">Metalloprotease</keyword>
<dbReference type="InterPro" id="IPR027057">
    <property type="entry name" value="CAXX_Prtase_1"/>
</dbReference>
<dbReference type="GO" id="GO:0004222">
    <property type="term" value="F:metalloendopeptidase activity"/>
    <property type="evidence" value="ECO:0007669"/>
    <property type="project" value="UniProtKB-UniRule"/>
</dbReference>
<dbReference type="GO" id="GO:0071586">
    <property type="term" value="P:CAAX-box protein processing"/>
    <property type="evidence" value="ECO:0007669"/>
    <property type="project" value="UniProtKB-UniRule"/>
</dbReference>
<evidence type="ECO:0000259" key="10">
    <source>
        <dbReference type="Pfam" id="PF01435"/>
    </source>
</evidence>
<comment type="similarity">
    <text evidence="9">Belongs to the peptidase M48A family.</text>
</comment>
<feature type="transmembrane region" description="Helical" evidence="9">
    <location>
        <begin position="180"/>
        <end position="203"/>
    </location>
</feature>
<keyword evidence="9" id="KW-0256">Endoplasmic reticulum</keyword>
<evidence type="ECO:0000256" key="2">
    <source>
        <dbReference type="ARBA" id="ARBA00022723"/>
    </source>
</evidence>
<feature type="transmembrane region" description="Helical" evidence="9">
    <location>
        <begin position="156"/>
        <end position="174"/>
    </location>
</feature>
<feature type="domain" description="CAAX prenyl protease 1 N-terminal" evidence="11">
    <location>
        <begin position="38"/>
        <end position="210"/>
    </location>
</feature>
<feature type="active site" evidence="7">
    <location>
        <position position="314"/>
    </location>
</feature>
<keyword evidence="3 9" id="KW-0378">Hydrolase</keyword>
<keyword evidence="9" id="KW-0472">Membrane</keyword>
<feature type="binding site" evidence="8">
    <location>
        <position position="393"/>
    </location>
    <ligand>
        <name>Zn(2+)</name>
        <dbReference type="ChEBI" id="CHEBI:29105"/>
        <note>catalytic</note>
    </ligand>
</feature>
<dbReference type="Proteomes" id="UP001432322">
    <property type="component" value="Unassembled WGS sequence"/>
</dbReference>
<evidence type="ECO:0000256" key="6">
    <source>
        <dbReference type="ARBA" id="ARBA00044456"/>
    </source>
</evidence>
<comment type="subcellular location">
    <subcellularLocation>
        <location evidence="9">Endoplasmic reticulum membrane</location>
        <topology evidence="9">Multi-pass membrane protein</topology>
    </subcellularLocation>
</comment>
<organism evidence="12 13">
    <name type="scientific">Pristionchus fissidentatus</name>
    <dbReference type="NCBI Taxonomy" id="1538716"/>
    <lineage>
        <taxon>Eukaryota</taxon>
        <taxon>Metazoa</taxon>
        <taxon>Ecdysozoa</taxon>
        <taxon>Nematoda</taxon>
        <taxon>Chromadorea</taxon>
        <taxon>Rhabditida</taxon>
        <taxon>Rhabditina</taxon>
        <taxon>Diplogasteromorpha</taxon>
        <taxon>Diplogasteroidea</taxon>
        <taxon>Neodiplogasteridae</taxon>
        <taxon>Pristionchus</taxon>
    </lineage>
</organism>
<feature type="transmembrane region" description="Helical" evidence="9">
    <location>
        <begin position="108"/>
        <end position="129"/>
    </location>
</feature>
<dbReference type="GO" id="GO:0005789">
    <property type="term" value="C:endoplasmic reticulum membrane"/>
    <property type="evidence" value="ECO:0007669"/>
    <property type="project" value="UniProtKB-SubCell"/>
</dbReference>
<keyword evidence="9" id="KW-0812">Transmembrane</keyword>
<dbReference type="Pfam" id="PF16491">
    <property type="entry name" value="Peptidase_M48_N"/>
    <property type="match status" value="1"/>
</dbReference>
<comment type="cofactor">
    <cofactor evidence="8 9">
        <name>Zn(2+)</name>
        <dbReference type="ChEBI" id="CHEBI:29105"/>
    </cofactor>
    <text evidence="8 9">Binds 1 zinc ion per subunit.</text>
</comment>
<evidence type="ECO:0000256" key="4">
    <source>
        <dbReference type="ARBA" id="ARBA00022833"/>
    </source>
</evidence>
<dbReference type="PANTHER" id="PTHR10120">
    <property type="entry name" value="CAAX PRENYL PROTEASE 1"/>
    <property type="match status" value="1"/>
</dbReference>
<keyword evidence="4 8" id="KW-0862">Zinc</keyword>
<feature type="transmembrane region" description="Helical" evidence="9">
    <location>
        <begin position="12"/>
        <end position="31"/>
    </location>
</feature>
<dbReference type="GO" id="GO:0046872">
    <property type="term" value="F:metal ion binding"/>
    <property type="evidence" value="ECO:0007669"/>
    <property type="project" value="UniProtKB-UniRule"/>
</dbReference>
<gene>
    <name evidence="12" type="ORF">PFISCL1PPCAC_22053</name>
</gene>
<accession>A0AAV5WIL5</accession>
<evidence type="ECO:0000313" key="12">
    <source>
        <dbReference type="EMBL" id="GMT30756.1"/>
    </source>
</evidence>
<keyword evidence="2 8" id="KW-0479">Metal-binding</keyword>
<keyword evidence="1 9" id="KW-0645">Protease</keyword>
<sequence>SFLLSGMDGRSLLHSIVGVNALLFLWELYLVHRQRSKHNSTTKRPSHVESIISEDDFIKARSYSIDRLSFKLFRMTIECGMTLVMLYGEYYSLLWSLSSSSSLSSYPLPIFMSLHSLISFLIDLPLSLYENFVIEEKHGFNKYTLSFYLVDSVKKLLLSTLVTIPLCTGAVWLIDNGGDAFFIYLWVFISLVILAMLTIYPAYIAPLFDKYSPLPDGELKTAIEALAEKLQYPLTKIYVVDGSTRSGHSNAYMYGFWKNKRIVLCDTLLSGEEKRKVYKALGKKEGEKTEDGKEKKEDGKGMGVDEVVAVVGHELGHWARSHTVRQLLMAEMNILLALFCFSFFHKNETLAAAFGFPSGAPSLISLLVIMHYVMGVYNEAWSLFTVWMTRKMEFEADEFAAQLGFSSQLSTALIKLSKDNLSVPVNDDLYSLCRHTHPPVPERLLALKKVQ</sequence>
<dbReference type="EC" id="3.4.24.84" evidence="9"/>
<comment type="catalytic activity">
    <reaction evidence="6 9">
        <text>Hydrolyzes the peptide bond -P2-(S-farnesyl or geranylgeranyl)C-P1'-P2'-P3'-COOH where P1' and P2' are amino acids with aliphatic side chains and P3' is any C-terminal residue.</text>
        <dbReference type="EC" id="3.4.24.84"/>
    </reaction>
</comment>
<dbReference type="InterPro" id="IPR001915">
    <property type="entry name" value="Peptidase_M48"/>
</dbReference>
<evidence type="ECO:0000256" key="7">
    <source>
        <dbReference type="PIRSR" id="PIRSR627057-1"/>
    </source>
</evidence>
<dbReference type="InterPro" id="IPR032456">
    <property type="entry name" value="Peptidase_M48_N"/>
</dbReference>
<dbReference type="Pfam" id="PF01435">
    <property type="entry name" value="Peptidase_M48"/>
    <property type="match status" value="1"/>
</dbReference>
<feature type="binding site" evidence="8">
    <location>
        <position position="317"/>
    </location>
    <ligand>
        <name>Zn(2+)</name>
        <dbReference type="ChEBI" id="CHEBI:29105"/>
        <note>catalytic</note>
    </ligand>
</feature>
<evidence type="ECO:0000259" key="11">
    <source>
        <dbReference type="Pfam" id="PF16491"/>
    </source>
</evidence>
<name>A0AAV5WIL5_9BILA</name>
<comment type="function">
    <text evidence="9">Proteolytically removes the C-terminal three residues of farnesylated proteins.</text>
</comment>
<evidence type="ECO:0000256" key="9">
    <source>
        <dbReference type="RuleBase" id="RU366005"/>
    </source>
</evidence>
<reference evidence="12" key="1">
    <citation type="submission" date="2023-10" db="EMBL/GenBank/DDBJ databases">
        <title>Genome assembly of Pristionchus species.</title>
        <authorList>
            <person name="Yoshida K."/>
            <person name="Sommer R.J."/>
        </authorList>
    </citation>
    <scope>NUCLEOTIDE SEQUENCE</scope>
    <source>
        <strain evidence="12">RS5133</strain>
    </source>
</reference>
<dbReference type="CDD" id="cd07343">
    <property type="entry name" value="M48A_Zmpste24p_like"/>
    <property type="match status" value="1"/>
</dbReference>
<feature type="non-terminal residue" evidence="12">
    <location>
        <position position="1"/>
    </location>
</feature>
<feature type="active site" description="Proton donor" evidence="7">
    <location>
        <position position="397"/>
    </location>
</feature>
<evidence type="ECO:0000256" key="5">
    <source>
        <dbReference type="ARBA" id="ARBA00023049"/>
    </source>
</evidence>